<evidence type="ECO:0000313" key="1">
    <source>
        <dbReference type="EMBL" id="KAF2094692.1"/>
    </source>
</evidence>
<evidence type="ECO:0000313" key="2">
    <source>
        <dbReference type="Proteomes" id="UP000799772"/>
    </source>
</evidence>
<reference evidence="1" key="1">
    <citation type="journal article" date="2020" name="Stud. Mycol.">
        <title>101 Dothideomycetes genomes: a test case for predicting lifestyles and emergence of pathogens.</title>
        <authorList>
            <person name="Haridas S."/>
            <person name="Albert R."/>
            <person name="Binder M."/>
            <person name="Bloem J."/>
            <person name="Labutti K."/>
            <person name="Salamov A."/>
            <person name="Andreopoulos B."/>
            <person name="Baker S."/>
            <person name="Barry K."/>
            <person name="Bills G."/>
            <person name="Bluhm B."/>
            <person name="Cannon C."/>
            <person name="Castanera R."/>
            <person name="Culley D."/>
            <person name="Daum C."/>
            <person name="Ezra D."/>
            <person name="Gonzalez J."/>
            <person name="Henrissat B."/>
            <person name="Kuo A."/>
            <person name="Liang C."/>
            <person name="Lipzen A."/>
            <person name="Lutzoni F."/>
            <person name="Magnuson J."/>
            <person name="Mondo S."/>
            <person name="Nolan M."/>
            <person name="Ohm R."/>
            <person name="Pangilinan J."/>
            <person name="Park H.-J."/>
            <person name="Ramirez L."/>
            <person name="Alfaro M."/>
            <person name="Sun H."/>
            <person name="Tritt A."/>
            <person name="Yoshinaga Y."/>
            <person name="Zwiers L.-H."/>
            <person name="Turgeon B."/>
            <person name="Goodwin S."/>
            <person name="Spatafora J."/>
            <person name="Crous P."/>
            <person name="Grigoriev I."/>
        </authorList>
    </citation>
    <scope>NUCLEOTIDE SEQUENCE</scope>
    <source>
        <strain evidence="1">CBS 133067</strain>
    </source>
</reference>
<proteinExistence type="predicted"/>
<dbReference type="Proteomes" id="UP000799772">
    <property type="component" value="Unassembled WGS sequence"/>
</dbReference>
<gene>
    <name evidence="1" type="ORF">NA57DRAFT_60112</name>
</gene>
<protein>
    <submittedName>
        <fullName evidence="1">Uncharacterized protein</fullName>
    </submittedName>
</protein>
<dbReference type="AlphaFoldDB" id="A0A9P4M4W8"/>
<comment type="caution">
    <text evidence="1">The sequence shown here is derived from an EMBL/GenBank/DDBJ whole genome shotgun (WGS) entry which is preliminary data.</text>
</comment>
<name>A0A9P4M4W8_9PEZI</name>
<accession>A0A9P4M4W8</accession>
<keyword evidence="2" id="KW-1185">Reference proteome</keyword>
<dbReference type="OrthoDB" id="2987506at2759"/>
<sequence length="225" mass="24313">MTDYQVTIKIDGNWVTDFNNNGMKLVMAKAFADKNGDPSYNIIASTGKVTETMIASWTDSYQMTGSTQTFQNGVTITGLSGAAPISFGETYSLPSWSDHNVAKDPKSPNNGFGFRNEVKASAVVLQNVSNALTPVYITPFELPKGFATLKPLPRVAFWFQADLSTKMMAVIDRTDVYEVDLSGGSSATITYSGENGDWNRPLTNAVSVAVNYLARAPIADVSLPN</sequence>
<dbReference type="EMBL" id="ML978133">
    <property type="protein sequence ID" value="KAF2094692.1"/>
    <property type="molecule type" value="Genomic_DNA"/>
</dbReference>
<organism evidence="1 2">
    <name type="scientific">Rhizodiscina lignyota</name>
    <dbReference type="NCBI Taxonomy" id="1504668"/>
    <lineage>
        <taxon>Eukaryota</taxon>
        <taxon>Fungi</taxon>
        <taxon>Dikarya</taxon>
        <taxon>Ascomycota</taxon>
        <taxon>Pezizomycotina</taxon>
        <taxon>Dothideomycetes</taxon>
        <taxon>Pleosporomycetidae</taxon>
        <taxon>Aulographales</taxon>
        <taxon>Rhizodiscinaceae</taxon>
        <taxon>Rhizodiscina</taxon>
    </lineage>
</organism>